<dbReference type="RefSeq" id="WP_390217447.1">
    <property type="nucleotide sequence ID" value="NZ_JBHSZV010000047.1"/>
</dbReference>
<dbReference type="InterPro" id="IPR002686">
    <property type="entry name" value="Transposase_17"/>
</dbReference>
<comment type="caution">
    <text evidence="2">The sequence shown here is derived from an EMBL/GenBank/DDBJ whole genome shotgun (WGS) entry which is preliminary data.</text>
</comment>
<evidence type="ECO:0000313" key="2">
    <source>
        <dbReference type="EMBL" id="MFC7063383.1"/>
    </source>
</evidence>
<protein>
    <submittedName>
        <fullName evidence="2">Transposase</fullName>
    </submittedName>
</protein>
<dbReference type="PANTHER" id="PTHR34322:SF2">
    <property type="entry name" value="TRANSPOSASE IS200-LIKE DOMAIN-CONTAINING PROTEIN"/>
    <property type="match status" value="1"/>
</dbReference>
<reference evidence="3" key="1">
    <citation type="journal article" date="2019" name="Int. J. Syst. Evol. Microbiol.">
        <title>The Global Catalogue of Microorganisms (GCM) 10K type strain sequencing project: providing services to taxonomists for standard genome sequencing and annotation.</title>
        <authorList>
            <consortium name="The Broad Institute Genomics Platform"/>
            <consortium name="The Broad Institute Genome Sequencing Center for Infectious Disease"/>
            <person name="Wu L."/>
            <person name="Ma J."/>
        </authorList>
    </citation>
    <scope>NUCLEOTIDE SEQUENCE [LARGE SCALE GENOMIC DNA]</scope>
    <source>
        <strain evidence="3">CGMCC 4.1621</strain>
    </source>
</reference>
<accession>A0ABW2EPR0</accession>
<name>A0ABW2EPR0_9BACI</name>
<dbReference type="InterPro" id="IPR036515">
    <property type="entry name" value="Transposase_17_sf"/>
</dbReference>
<dbReference type="PANTHER" id="PTHR34322">
    <property type="entry name" value="TRANSPOSASE, Y1_TNP DOMAIN-CONTAINING"/>
    <property type="match status" value="1"/>
</dbReference>
<dbReference type="EMBL" id="JBHSZV010000047">
    <property type="protein sequence ID" value="MFC7063383.1"/>
    <property type="molecule type" value="Genomic_DNA"/>
</dbReference>
<dbReference type="Pfam" id="PF01797">
    <property type="entry name" value="Y1_Tnp"/>
    <property type="match status" value="1"/>
</dbReference>
<gene>
    <name evidence="2" type="ORF">ACFQIC_16335</name>
</gene>
<feature type="domain" description="Transposase IS200-like" evidence="1">
    <location>
        <begin position="15"/>
        <end position="129"/>
    </location>
</feature>
<dbReference type="Gene3D" id="3.30.70.1290">
    <property type="entry name" value="Transposase IS200-like"/>
    <property type="match status" value="1"/>
</dbReference>
<dbReference type="SMART" id="SM01321">
    <property type="entry name" value="Y1_Tnp"/>
    <property type="match status" value="1"/>
</dbReference>
<evidence type="ECO:0000259" key="1">
    <source>
        <dbReference type="SMART" id="SM01321"/>
    </source>
</evidence>
<organism evidence="2 3">
    <name type="scientific">Halobacillus seohaensis</name>
    <dbReference type="NCBI Taxonomy" id="447421"/>
    <lineage>
        <taxon>Bacteria</taxon>
        <taxon>Bacillati</taxon>
        <taxon>Bacillota</taxon>
        <taxon>Bacilli</taxon>
        <taxon>Bacillales</taxon>
        <taxon>Bacillaceae</taxon>
        <taxon>Halobacillus</taxon>
    </lineage>
</organism>
<proteinExistence type="predicted"/>
<evidence type="ECO:0000313" key="3">
    <source>
        <dbReference type="Proteomes" id="UP001596410"/>
    </source>
</evidence>
<dbReference type="SUPFAM" id="SSF143422">
    <property type="entry name" value="Transposase IS200-like"/>
    <property type="match status" value="1"/>
</dbReference>
<keyword evidence="3" id="KW-1185">Reference proteome</keyword>
<dbReference type="Proteomes" id="UP001596410">
    <property type="component" value="Unassembled WGS sequence"/>
</dbReference>
<sequence>MTEGDKMPRRRRMKSCSGIYHVILRGANRQEIFHSNEDRMRFLDTLLKYKIRTSMQVYAWCLMDNHLHLLLKEGNESISHVMKRIGISFAHYYNWTYRTTGHLFQDRFRSEQVEDPRYFLTVVRYIHNNPVKAGMASCPEKFHWSSCCGYYNKNVDPPGLLDEAFVLEMFSHDKTMSREAFREFNEKSNTDECLRPFSNKHPRLTDAEARVKIIQVLGTISIPQVKSLPREERNPILKRVKKIEGVSLRQAARILGVSPNLLFKA</sequence>